<dbReference type="Proteomes" id="UP001341840">
    <property type="component" value="Unassembled WGS sequence"/>
</dbReference>
<protein>
    <submittedName>
        <fullName evidence="1">Uncharacterized protein</fullName>
    </submittedName>
</protein>
<dbReference type="EMBL" id="JASCZI010243929">
    <property type="protein sequence ID" value="MED6213751.1"/>
    <property type="molecule type" value="Genomic_DNA"/>
</dbReference>
<keyword evidence="2" id="KW-1185">Reference proteome</keyword>
<comment type="caution">
    <text evidence="1">The sequence shown here is derived from an EMBL/GenBank/DDBJ whole genome shotgun (WGS) entry which is preliminary data.</text>
</comment>
<evidence type="ECO:0000313" key="2">
    <source>
        <dbReference type="Proteomes" id="UP001341840"/>
    </source>
</evidence>
<gene>
    <name evidence="1" type="ORF">PIB30_096322</name>
</gene>
<proteinExistence type="predicted"/>
<feature type="non-terminal residue" evidence="1">
    <location>
        <position position="183"/>
    </location>
</feature>
<reference evidence="1 2" key="1">
    <citation type="journal article" date="2023" name="Plants (Basel)">
        <title>Bridging the Gap: Combining Genomics and Transcriptomics Approaches to Understand Stylosanthes scabra, an Orphan Legume from the Brazilian Caatinga.</title>
        <authorList>
            <person name="Ferreira-Neto J.R.C."/>
            <person name="da Silva M.D."/>
            <person name="Binneck E."/>
            <person name="de Melo N.F."/>
            <person name="da Silva R.H."/>
            <person name="de Melo A.L.T.M."/>
            <person name="Pandolfi V."/>
            <person name="Bustamante F.O."/>
            <person name="Brasileiro-Vidal A.C."/>
            <person name="Benko-Iseppon A.M."/>
        </authorList>
    </citation>
    <scope>NUCLEOTIDE SEQUENCE [LARGE SCALE GENOMIC DNA]</scope>
    <source>
        <tissue evidence="1">Leaves</tissue>
    </source>
</reference>
<organism evidence="1 2">
    <name type="scientific">Stylosanthes scabra</name>
    <dbReference type="NCBI Taxonomy" id="79078"/>
    <lineage>
        <taxon>Eukaryota</taxon>
        <taxon>Viridiplantae</taxon>
        <taxon>Streptophyta</taxon>
        <taxon>Embryophyta</taxon>
        <taxon>Tracheophyta</taxon>
        <taxon>Spermatophyta</taxon>
        <taxon>Magnoliopsida</taxon>
        <taxon>eudicotyledons</taxon>
        <taxon>Gunneridae</taxon>
        <taxon>Pentapetalae</taxon>
        <taxon>rosids</taxon>
        <taxon>fabids</taxon>
        <taxon>Fabales</taxon>
        <taxon>Fabaceae</taxon>
        <taxon>Papilionoideae</taxon>
        <taxon>50 kb inversion clade</taxon>
        <taxon>dalbergioids sensu lato</taxon>
        <taxon>Dalbergieae</taxon>
        <taxon>Pterocarpus clade</taxon>
        <taxon>Stylosanthes</taxon>
    </lineage>
</organism>
<accession>A0ABU6YUX3</accession>
<name>A0ABU6YUX3_9FABA</name>
<sequence length="183" mass="20923">MQISCCLSFDSVKVAVVEPRKQSRARVFGVAVGNAVSLPPVLCGCHSLVVLRSRRSPFVPVNVPPFTLFPGTLEFHSSCEMADSKHISLVIHHRGRFETSSNGENLLKYDRDVMSMYEVAEKNGDVIELYKKMKGSRRNFLEWIEREELQEIPKGKSRKAGTGWEPRAFLTRYTRVNERKHDR</sequence>
<evidence type="ECO:0000313" key="1">
    <source>
        <dbReference type="EMBL" id="MED6213751.1"/>
    </source>
</evidence>